<evidence type="ECO:0000313" key="2">
    <source>
        <dbReference type="EMBL" id="SDL80456.1"/>
    </source>
</evidence>
<dbReference type="InterPro" id="IPR013783">
    <property type="entry name" value="Ig-like_fold"/>
</dbReference>
<dbReference type="PANTHER" id="PTHR37833">
    <property type="entry name" value="LIPOPROTEIN-RELATED"/>
    <property type="match status" value="1"/>
</dbReference>
<keyword evidence="1" id="KW-0472">Membrane</keyword>
<keyword evidence="1" id="KW-1133">Transmembrane helix</keyword>
<evidence type="ECO:0008006" key="4">
    <source>
        <dbReference type="Google" id="ProtNLM"/>
    </source>
</evidence>
<reference evidence="2 3" key="1">
    <citation type="submission" date="2016-10" db="EMBL/GenBank/DDBJ databases">
        <authorList>
            <person name="Varghese N."/>
            <person name="Submissions S."/>
        </authorList>
    </citation>
    <scope>NUCLEOTIDE SEQUENCE [LARGE SCALE GENOMIC DNA]</scope>
    <source>
        <strain evidence="2 3">CGMCC 1.10941</strain>
    </source>
</reference>
<dbReference type="EMBL" id="FNHD01000006">
    <property type="protein sequence ID" value="SDL80456.1"/>
    <property type="molecule type" value="Genomic_DNA"/>
</dbReference>
<keyword evidence="1" id="KW-0812">Transmembrane</keyword>
<comment type="caution">
    <text evidence="2">The sequence shown here is derived from an EMBL/GenBank/DDBJ whole genome shotgun (WGS) entry which is preliminary data.</text>
</comment>
<keyword evidence="3" id="KW-1185">Reference proteome</keyword>
<protein>
    <recommendedName>
        <fullName evidence="4">DUF1573 domain-containing protein</fullName>
    </recommendedName>
</protein>
<gene>
    <name evidence="2" type="ORF">SAMN05216273_106174</name>
</gene>
<evidence type="ECO:0000313" key="3">
    <source>
        <dbReference type="Proteomes" id="UP000199242"/>
    </source>
</evidence>
<sequence>MNKILKTILITLFSIFVIIIAVIKILSNNKYSINITKNDGIIKIPVSKYNFGEISYRDSVAYDFRIMNVGETHVILSKISPSCNCTSLEYKNNIIQPADFLTIKAKFKPKKEDIGKNKVTVFVKGNFEQENLTLTLEGDVTE</sequence>
<dbReference type="Gene3D" id="2.60.40.10">
    <property type="entry name" value="Immunoglobulins"/>
    <property type="match status" value="1"/>
</dbReference>
<name>A0ABY0QT37_9FLAO</name>
<dbReference type="RefSeq" id="WP_089743304.1">
    <property type="nucleotide sequence ID" value="NZ_FNHD01000006.1"/>
</dbReference>
<dbReference type="Pfam" id="PF07610">
    <property type="entry name" value="DUF1573"/>
    <property type="match status" value="1"/>
</dbReference>
<accession>A0ABY0QT37</accession>
<organism evidence="2 3">
    <name type="scientific">Chryseobacterium taihuense</name>
    <dbReference type="NCBI Taxonomy" id="1141221"/>
    <lineage>
        <taxon>Bacteria</taxon>
        <taxon>Pseudomonadati</taxon>
        <taxon>Bacteroidota</taxon>
        <taxon>Flavobacteriia</taxon>
        <taxon>Flavobacteriales</taxon>
        <taxon>Weeksellaceae</taxon>
        <taxon>Chryseobacterium group</taxon>
        <taxon>Chryseobacterium</taxon>
    </lineage>
</organism>
<feature type="transmembrane region" description="Helical" evidence="1">
    <location>
        <begin position="7"/>
        <end position="26"/>
    </location>
</feature>
<dbReference type="PANTHER" id="PTHR37833:SF1">
    <property type="entry name" value="SIGNAL PEPTIDE PROTEIN"/>
    <property type="match status" value="1"/>
</dbReference>
<dbReference type="Proteomes" id="UP000199242">
    <property type="component" value="Unassembled WGS sequence"/>
</dbReference>
<dbReference type="InterPro" id="IPR011467">
    <property type="entry name" value="DUF1573"/>
</dbReference>
<evidence type="ECO:0000256" key="1">
    <source>
        <dbReference type="SAM" id="Phobius"/>
    </source>
</evidence>
<proteinExistence type="predicted"/>